<dbReference type="EMBL" id="CP002032">
    <property type="protein sequence ID" value="ADH60034.1"/>
    <property type="molecule type" value="Genomic_DNA"/>
</dbReference>
<dbReference type="PANTHER" id="PTHR31490:SF90">
    <property type="entry name" value="ENDO-1,4-BETA-XYLANASE A"/>
    <property type="match status" value="1"/>
</dbReference>
<evidence type="ECO:0000256" key="4">
    <source>
        <dbReference type="ARBA" id="ARBA00022801"/>
    </source>
</evidence>
<dbReference type="SUPFAM" id="SSF49344">
    <property type="entry name" value="CBD9-like"/>
    <property type="match status" value="2"/>
</dbReference>
<evidence type="ECO:0000256" key="3">
    <source>
        <dbReference type="ARBA" id="ARBA00022737"/>
    </source>
</evidence>
<comment type="similarity">
    <text evidence="1 9">Belongs to the glycosyl hydrolase 10 (cellulase F) family.</text>
</comment>
<keyword evidence="6 9" id="KW-0326">Glycosidase</keyword>
<dbReference type="RefSeq" id="WP_013149675.1">
    <property type="nucleotide sequence ID" value="NC_014209.1"/>
</dbReference>
<evidence type="ECO:0000256" key="2">
    <source>
        <dbReference type="ARBA" id="ARBA00022729"/>
    </source>
</evidence>
<dbReference type="InterPro" id="IPR010502">
    <property type="entry name" value="Carb-bd_dom_fam9"/>
</dbReference>
<dbReference type="PANTHER" id="PTHR31490">
    <property type="entry name" value="GLYCOSYL HYDROLASE"/>
    <property type="match status" value="1"/>
</dbReference>
<feature type="domain" description="SLH" evidence="11">
    <location>
        <begin position="1271"/>
        <end position="1334"/>
    </location>
</feature>
<dbReference type="SMART" id="SM00633">
    <property type="entry name" value="Glyco_10"/>
    <property type="match status" value="1"/>
</dbReference>
<keyword evidence="4 9" id="KW-0378">Hydrolase</keyword>
<dbReference type="InterPro" id="IPR001000">
    <property type="entry name" value="GH10_dom"/>
</dbReference>
<evidence type="ECO:0000313" key="13">
    <source>
        <dbReference type="EMBL" id="ADH60034.1"/>
    </source>
</evidence>
<dbReference type="PROSITE" id="PS00659">
    <property type="entry name" value="GLYCOSYL_HYDROL_F5"/>
    <property type="match status" value="1"/>
</dbReference>
<evidence type="ECO:0000256" key="8">
    <source>
        <dbReference type="PROSITE-ProRule" id="PRU10061"/>
    </source>
</evidence>
<evidence type="ECO:0000259" key="12">
    <source>
        <dbReference type="PROSITE" id="PS51760"/>
    </source>
</evidence>
<feature type="domain" description="SLH" evidence="11">
    <location>
        <begin position="1335"/>
        <end position="1393"/>
    </location>
</feature>
<keyword evidence="2" id="KW-0732">Signal</keyword>
<evidence type="ECO:0000313" key="14">
    <source>
        <dbReference type="Proteomes" id="UP000002064"/>
    </source>
</evidence>
<feature type="domain" description="SLH" evidence="11">
    <location>
        <begin position="1396"/>
        <end position="1455"/>
    </location>
</feature>
<evidence type="ECO:0000256" key="6">
    <source>
        <dbReference type="ARBA" id="ARBA00023295"/>
    </source>
</evidence>
<dbReference type="InterPro" id="IPR008979">
    <property type="entry name" value="Galactose-bd-like_sf"/>
</dbReference>
<dbReference type="InterPro" id="IPR031158">
    <property type="entry name" value="GH10_AS"/>
</dbReference>
<reference evidence="13 14" key="1">
    <citation type="submission" date="2010-05" db="EMBL/GenBank/DDBJ databases">
        <title>Complete sequence of Thermoanaerobacter mathranii subsp. mathranii mathranii str. A3.</title>
        <authorList>
            <consortium name="US DOE Joint Genome Institute"/>
            <person name="Lucas S."/>
            <person name="Copeland A."/>
            <person name="Lapidus A."/>
            <person name="Cheng J.-F."/>
            <person name="Bruce D."/>
            <person name="Goodwin L."/>
            <person name="Pitluck S."/>
            <person name="Held B."/>
            <person name="Detter J.C."/>
            <person name="Han C."/>
            <person name="Tapia R."/>
            <person name="Land M."/>
            <person name="Hauser L."/>
            <person name="Kyrpides N."/>
            <person name="Mikhailova N."/>
            <person name="Zhou J."/>
            <person name="Hemme C."/>
            <person name="Woyke T."/>
        </authorList>
    </citation>
    <scope>NUCLEOTIDE SEQUENCE [LARGE SCALE GENOMIC DNA]</scope>
    <source>
        <strain evidence="13 14">A3</strain>
    </source>
</reference>
<proteinExistence type="inferred from homology"/>
<dbReference type="InterPro" id="IPR018087">
    <property type="entry name" value="Glyco_hydro_5_CS"/>
</dbReference>
<protein>
    <recommendedName>
        <fullName evidence="9">Beta-xylanase</fullName>
        <ecNumber evidence="9">3.2.1.8</ecNumber>
    </recommendedName>
</protein>
<dbReference type="InterPro" id="IPR001119">
    <property type="entry name" value="SLH_dom"/>
</dbReference>
<gene>
    <name evidence="13" type="ordered locus">Tmath_0251</name>
</gene>
<dbReference type="CDD" id="cd00005">
    <property type="entry name" value="CBM9_like_1"/>
    <property type="match status" value="1"/>
</dbReference>
<dbReference type="InterPro" id="IPR003305">
    <property type="entry name" value="CenC_carb-bd"/>
</dbReference>
<evidence type="ECO:0000256" key="9">
    <source>
        <dbReference type="RuleBase" id="RU361174"/>
    </source>
</evidence>
<feature type="region of interest" description="Disordered" evidence="10">
    <location>
        <begin position="1061"/>
        <end position="1080"/>
    </location>
</feature>
<name>A0ABM5LMY2_THEM3</name>
<evidence type="ECO:0000256" key="5">
    <source>
        <dbReference type="ARBA" id="ARBA00023277"/>
    </source>
</evidence>
<dbReference type="Pfam" id="PF06452">
    <property type="entry name" value="CBM9_1"/>
    <property type="match status" value="2"/>
</dbReference>
<sequence length="1455" mass="161834">MSQKKKALKILSLIVVFAMICGIIGDYPIKVLAGGNSSINLVANGDFENGTLDEWTKHGDPTLEVTTEQAIGNYSMKVAGRTNSYEGPAYSFLGKMENGATYNVSLKVRVVDGQIAAGHHDPKITVTMRRVYTPSVEGDTGSYYDTIVWQKPVSEDAWATLTGSYTLTYNGTLKELFMYIESPDPTLEYYIDDVIVTPVNTPQVGNIIENGTFESGDTTGWVGTGQAVISAVKEEAHSGNYSLETAGRTADWMGPSYNLTGKIVPGKQYSVDFWVKYNNGNDTEQFKATVKATPTTGSPQYIQVNNPVSVKKGEWTEIKGSFTVPDGDYSSISIYVETPGSTIDFYIDDFEVIGEIAAAPIKIQEDIPDLYSVFLDCFPIGVAVEPGRLVNTDPHSQLTAKHFNMLVAENAMKPESLQPQEGIFTFSNADKIVDFAIAHNMKMRGHTLLWHNQVPDWFFQDPSDPTKTAPRELLLERLKTHIFTVLGHFKEKYGSNNPIIAWDVVNEVLDDNGQLRNSKWLQIIGPDYIEKAFEYAHEADPNVKLFINDYNIENNGAKTQAMYELVKSLKEKGVPIDGIGMQMHININSNVESIKASIEKFKSLGVEIHITELDMNMLGDVSQDALLKQARLYKQIFDLLKQEKDHITAVVFWGVSDDVTWLKQPNAPLLFDTKLQAKPAYWAIVDPSKVAVDRQVISVSQGSPVIGTNIDKIWSTEKWFYANNFVKNLNGATAKFKLLWDAKNLYVLVQVDDTTPSKNDSIEIFVDKNQGSMSQTEIKHYTIRRDNSGNTDILNYVQEETNGYVVQMAIPIDDLNPQIGTKIGFDIKVNDDKGGGQIDNIAVWNDYSNSGKTEYYGLLLLSKTSQITEAVYGTPIIDGKIDDIWDKANTIYTNVWVQGTSGPTAKARTMWDENYLYVLAEVTGAKLNKSSPNPWEQDSVEFFVDENNYKSPYYQSGIGQYRVNFDNEQSFGDSTNSEGFKSATSITSSSSYIVEVAIPFKTIKPTDGHILGFDVQVNGADESGNRTSIVLWNDPSGNSWKDASGFGNLILVDTRLILPTPRPQPAPTPTEPTEASHEVSQGKVVVENNTTIMVVDETKISKDIKDTSKKEMQFDLTNIGKTDAKALEIPVSVINLVVENNKNITIKLNDVTLKFDPNSLVVSKNTIDLINQVGAVRLTIQEKGRQTPPPLTPVSNAYDVKIKAGDKEIKVDSPVKVTFEIKDAKDIRKVGVYYLNETTGKWEYVGGKIDKKTNTVTAEVIHFSTYGAFEYDKQFKDVSKDFWAYDVVNVLASRHIIRGVDDDTFAPNAKITRAEFAAFMIRALGIPEEPYKGEFEDVKEGAWYANAIEAAYRAGIMLGDGKNMRPKAPITREEMTAVIMRVYSKLTGYKEENIGNTTFTDNGKISEWARNAVANVMKLGIVRGYEDNTFKPKDNATRAEAAAMLYRVLEISSTI</sequence>
<dbReference type="PRINTS" id="PR00134">
    <property type="entry name" value="GLHYDRLASE10"/>
</dbReference>
<feature type="active site" description="Nucleophile" evidence="8">
    <location>
        <position position="612"/>
    </location>
</feature>
<keyword evidence="14" id="KW-1185">Reference proteome</keyword>
<dbReference type="Pfam" id="PF00395">
    <property type="entry name" value="SLH"/>
    <property type="match status" value="3"/>
</dbReference>
<dbReference type="PROSITE" id="PS51272">
    <property type="entry name" value="SLH"/>
    <property type="match status" value="3"/>
</dbReference>
<dbReference type="SUPFAM" id="SSF49785">
    <property type="entry name" value="Galactose-binding domain-like"/>
    <property type="match status" value="2"/>
</dbReference>
<dbReference type="InterPro" id="IPR017853">
    <property type="entry name" value="GH"/>
</dbReference>
<feature type="compositionally biased region" description="Pro residues" evidence="10">
    <location>
        <begin position="1061"/>
        <end position="1070"/>
    </location>
</feature>
<dbReference type="PROSITE" id="PS00591">
    <property type="entry name" value="GH10_1"/>
    <property type="match status" value="1"/>
</dbReference>
<keyword evidence="3" id="KW-0677">Repeat</keyword>
<dbReference type="GO" id="GO:0016162">
    <property type="term" value="F:cellulose 1,4-beta-cellobiosidase activity"/>
    <property type="evidence" value="ECO:0007669"/>
    <property type="project" value="UniProtKB-EC"/>
</dbReference>
<dbReference type="PROSITE" id="PS51760">
    <property type="entry name" value="GH10_2"/>
    <property type="match status" value="1"/>
</dbReference>
<evidence type="ECO:0000259" key="11">
    <source>
        <dbReference type="PROSITE" id="PS51272"/>
    </source>
</evidence>
<dbReference type="SUPFAM" id="SSF51445">
    <property type="entry name" value="(Trans)glycosidases"/>
    <property type="match status" value="1"/>
</dbReference>
<keyword evidence="5 9" id="KW-0119">Carbohydrate metabolism</keyword>
<feature type="domain" description="GH10" evidence="12">
    <location>
        <begin position="364"/>
        <end position="687"/>
    </location>
</feature>
<accession>A0ABM5LMY2</accession>
<dbReference type="EC" id="3.2.1.8" evidence="9"/>
<organism evidence="13 14">
    <name type="scientific">Thermoanaerobacter mathranii subsp. mathranii (strain DSM 11426 / CCUG 53645 / CIP 108742 / A3)</name>
    <dbReference type="NCBI Taxonomy" id="583358"/>
    <lineage>
        <taxon>Bacteria</taxon>
        <taxon>Bacillati</taxon>
        <taxon>Bacillota</taxon>
        <taxon>Clostridia</taxon>
        <taxon>Thermoanaerobacterales</taxon>
        <taxon>Thermoanaerobacteraceae</taxon>
        <taxon>Thermoanaerobacter</taxon>
    </lineage>
</organism>
<evidence type="ECO:0000256" key="7">
    <source>
        <dbReference type="ARBA" id="ARBA00023326"/>
    </source>
</evidence>
<evidence type="ECO:0000256" key="1">
    <source>
        <dbReference type="ARBA" id="ARBA00007495"/>
    </source>
</evidence>
<dbReference type="Proteomes" id="UP000002064">
    <property type="component" value="Chromosome"/>
</dbReference>
<dbReference type="Gene3D" id="3.20.20.80">
    <property type="entry name" value="Glycosidases"/>
    <property type="match status" value="1"/>
</dbReference>
<evidence type="ECO:0000256" key="10">
    <source>
        <dbReference type="SAM" id="MobiDB-lite"/>
    </source>
</evidence>
<keyword evidence="7 9" id="KW-0624">Polysaccharide degradation</keyword>
<dbReference type="Pfam" id="PF00331">
    <property type="entry name" value="Glyco_hydro_10"/>
    <property type="match status" value="1"/>
</dbReference>
<dbReference type="InterPro" id="IPR044846">
    <property type="entry name" value="GH10"/>
</dbReference>
<dbReference type="Gene3D" id="2.60.120.260">
    <property type="entry name" value="Galactose-binding domain-like"/>
    <property type="match status" value="2"/>
</dbReference>
<dbReference type="Gene3D" id="2.60.40.1190">
    <property type="match status" value="2"/>
</dbReference>
<dbReference type="Pfam" id="PF02018">
    <property type="entry name" value="CBM_4_9"/>
    <property type="match status" value="2"/>
</dbReference>
<comment type="catalytic activity">
    <reaction evidence="9">
        <text>Endohydrolysis of (1-&gt;4)-beta-D-xylosidic linkages in xylans.</text>
        <dbReference type="EC" id="3.2.1.8"/>
    </reaction>
</comment>